<feature type="region of interest" description="Disordered" evidence="1">
    <location>
        <begin position="39"/>
        <end position="60"/>
    </location>
</feature>
<reference evidence="2 3" key="1">
    <citation type="submission" date="2016-10" db="EMBL/GenBank/DDBJ databases">
        <authorList>
            <person name="de Groot N.N."/>
        </authorList>
    </citation>
    <scope>NUCLEOTIDE SEQUENCE [LARGE SCALE GENOMIC DNA]</scope>
    <source>
        <strain evidence="2 3">CPCC 201354</strain>
    </source>
</reference>
<proteinExistence type="predicted"/>
<keyword evidence="3" id="KW-1185">Reference proteome</keyword>
<dbReference type="AlphaFoldDB" id="A0A1G8GT25"/>
<evidence type="ECO:0000256" key="1">
    <source>
        <dbReference type="SAM" id="MobiDB-lite"/>
    </source>
</evidence>
<dbReference type="STRING" id="504805.SAMN05421505_1296"/>
<sequence length="60" mass="6617">MAGTPPSTPYGFRTEVNIMENRSQLDTEPEEEVVTLEDATRLTKGNTNSSVENKRSPYGA</sequence>
<evidence type="ECO:0000313" key="3">
    <source>
        <dbReference type="Proteomes" id="UP000198923"/>
    </source>
</evidence>
<dbReference type="EMBL" id="FNCN01000029">
    <property type="protein sequence ID" value="SDH97537.1"/>
    <property type="molecule type" value="Genomic_DNA"/>
</dbReference>
<evidence type="ECO:0000313" key="2">
    <source>
        <dbReference type="EMBL" id="SDH97537.1"/>
    </source>
</evidence>
<dbReference type="Proteomes" id="UP000198923">
    <property type="component" value="Unassembled WGS sequence"/>
</dbReference>
<protein>
    <submittedName>
        <fullName evidence="2">Uncharacterized protein</fullName>
    </submittedName>
</protein>
<gene>
    <name evidence="2" type="ORF">SAMN05421505_1296</name>
</gene>
<dbReference type="NCBIfam" id="NF033525">
    <property type="entry name" value="lasso_albusnod"/>
    <property type="match status" value="1"/>
</dbReference>
<accession>A0A1G8GT25</accession>
<name>A0A1G8GT25_9ACTN</name>
<organism evidence="2 3">
    <name type="scientific">Sinosporangium album</name>
    <dbReference type="NCBI Taxonomy" id="504805"/>
    <lineage>
        <taxon>Bacteria</taxon>
        <taxon>Bacillati</taxon>
        <taxon>Actinomycetota</taxon>
        <taxon>Actinomycetes</taxon>
        <taxon>Streptosporangiales</taxon>
        <taxon>Streptosporangiaceae</taxon>
        <taxon>Sinosporangium</taxon>
    </lineage>
</organism>